<proteinExistence type="predicted"/>
<organism evidence="1 2">
    <name type="scientific">Gordonia terrae C-6</name>
    <dbReference type="NCBI Taxonomy" id="1316928"/>
    <lineage>
        <taxon>Bacteria</taxon>
        <taxon>Bacillati</taxon>
        <taxon>Actinomycetota</taxon>
        <taxon>Actinomycetes</taxon>
        <taxon>Mycobacteriales</taxon>
        <taxon>Gordoniaceae</taxon>
        <taxon>Gordonia</taxon>
    </lineage>
</organism>
<dbReference type="Proteomes" id="UP000013569">
    <property type="component" value="Unassembled WGS sequence"/>
</dbReference>
<dbReference type="SUPFAM" id="SSF53706">
    <property type="entry name" value="Formate dehydrogenase/DMSO reductase, domains 1-3"/>
    <property type="match status" value="1"/>
</dbReference>
<evidence type="ECO:0000313" key="1">
    <source>
        <dbReference type="EMBL" id="EON30914.1"/>
    </source>
</evidence>
<dbReference type="AlphaFoldDB" id="R7Y5C6"/>
<gene>
    <name evidence="1" type="ORF">GTC6_20235</name>
</gene>
<dbReference type="EMBL" id="AQPW01000036">
    <property type="protein sequence ID" value="EON30914.1"/>
    <property type="molecule type" value="Genomic_DNA"/>
</dbReference>
<evidence type="ECO:0000313" key="2">
    <source>
        <dbReference type="Proteomes" id="UP000013569"/>
    </source>
</evidence>
<protein>
    <submittedName>
        <fullName evidence="1">Nitrate reductase NarB</fullName>
    </submittedName>
</protein>
<dbReference type="PATRIC" id="fig|1316928.3.peg.4093"/>
<dbReference type="Gene3D" id="3.40.228.10">
    <property type="entry name" value="Dimethylsulfoxide Reductase, domain 2"/>
    <property type="match status" value="1"/>
</dbReference>
<sequence>MNVLPHEFIARGWIDRDYMDLYAVGFDDLRRMVVDYPPERGAGIQRRAGG</sequence>
<comment type="caution">
    <text evidence="1">The sequence shown here is derived from an EMBL/GenBank/DDBJ whole genome shotgun (WGS) entry which is preliminary data.</text>
</comment>
<accession>R7Y5C6</accession>
<reference evidence="1 2" key="1">
    <citation type="journal article" date="2013" name="Genome Announc.">
        <title>Draft Genome Sequence of a Benzothiophene-Desulfurizing Bacterium, Gordona terrae Strain C-6.</title>
        <authorList>
            <person name="Wang W."/>
            <person name="Ma T."/>
            <person name="Ren Y."/>
            <person name="Li G."/>
        </authorList>
    </citation>
    <scope>NUCLEOTIDE SEQUENCE [LARGE SCALE GENOMIC DNA]</scope>
    <source>
        <strain evidence="1 2">C-6</strain>
    </source>
</reference>
<name>R7Y5C6_9ACTN</name>